<organism evidence="1 2">
    <name type="scientific">Salix viminalis</name>
    <name type="common">Common osier</name>
    <name type="synonym">Basket willow</name>
    <dbReference type="NCBI Taxonomy" id="40686"/>
    <lineage>
        <taxon>Eukaryota</taxon>
        <taxon>Viridiplantae</taxon>
        <taxon>Streptophyta</taxon>
        <taxon>Embryophyta</taxon>
        <taxon>Tracheophyta</taxon>
        <taxon>Spermatophyta</taxon>
        <taxon>Magnoliopsida</taxon>
        <taxon>eudicotyledons</taxon>
        <taxon>Gunneridae</taxon>
        <taxon>Pentapetalae</taxon>
        <taxon>rosids</taxon>
        <taxon>fabids</taxon>
        <taxon>Malpighiales</taxon>
        <taxon>Salicaceae</taxon>
        <taxon>Saliceae</taxon>
        <taxon>Salix</taxon>
    </lineage>
</organism>
<name>A0A9Q0SV58_SALVM</name>
<dbReference type="EMBL" id="JAPFFL010000012">
    <property type="protein sequence ID" value="KAJ6690260.1"/>
    <property type="molecule type" value="Genomic_DNA"/>
</dbReference>
<protein>
    <submittedName>
        <fullName evidence="1">Uncharacterized protein</fullName>
    </submittedName>
</protein>
<keyword evidence="2" id="KW-1185">Reference proteome</keyword>
<evidence type="ECO:0000313" key="1">
    <source>
        <dbReference type="EMBL" id="KAJ6690260.1"/>
    </source>
</evidence>
<reference evidence="1" key="2">
    <citation type="journal article" date="2023" name="Int. J. Mol. Sci.">
        <title>De Novo Assembly and Annotation of 11 Diverse Shrub Willow (Salix) Genomes Reveals Novel Gene Organization in Sex-Linked Regions.</title>
        <authorList>
            <person name="Hyden B."/>
            <person name="Feng K."/>
            <person name="Yates T.B."/>
            <person name="Jawdy S."/>
            <person name="Cereghino C."/>
            <person name="Smart L.B."/>
            <person name="Muchero W."/>
        </authorList>
    </citation>
    <scope>NUCLEOTIDE SEQUENCE [LARGE SCALE GENOMIC DNA]</scope>
    <source>
        <tissue evidence="1">Shoot tip</tissue>
    </source>
</reference>
<gene>
    <name evidence="1" type="ORF">OIU85_006528</name>
</gene>
<evidence type="ECO:0000313" key="2">
    <source>
        <dbReference type="Proteomes" id="UP001151529"/>
    </source>
</evidence>
<dbReference type="Proteomes" id="UP001151529">
    <property type="component" value="Chromosome 8"/>
</dbReference>
<reference evidence="1" key="1">
    <citation type="submission" date="2022-11" db="EMBL/GenBank/DDBJ databases">
        <authorList>
            <person name="Hyden B.L."/>
            <person name="Feng K."/>
            <person name="Yates T."/>
            <person name="Jawdy S."/>
            <person name="Smart L.B."/>
            <person name="Muchero W."/>
        </authorList>
    </citation>
    <scope>NUCLEOTIDE SEQUENCE</scope>
    <source>
        <tissue evidence="1">Shoot tip</tissue>
    </source>
</reference>
<proteinExistence type="predicted"/>
<sequence>MKLYDSQRFLFYNESSEHMMMIAPHYRSRVSSLDSREPSCKYLPRTEVPPMEPVNLPTLFVPRRFTTDIVRGKSTEKNPDQNKRSKWSIAQDRRMLPSFGTLYMAL</sequence>
<dbReference type="AlphaFoldDB" id="A0A9Q0SV58"/>
<accession>A0A9Q0SV58</accession>
<comment type="caution">
    <text evidence="1">The sequence shown here is derived from an EMBL/GenBank/DDBJ whole genome shotgun (WGS) entry which is preliminary data.</text>
</comment>